<evidence type="ECO:0000313" key="2">
    <source>
        <dbReference type="EMBL" id="KAB1854544.1"/>
    </source>
</evidence>
<dbReference type="PROSITE" id="PS51257">
    <property type="entry name" value="PROKAR_LIPOPROTEIN"/>
    <property type="match status" value="1"/>
</dbReference>
<feature type="chain" id="PRO_5024448406" description="DUF3298 domain-containing protein" evidence="1">
    <location>
        <begin position="22"/>
        <end position="274"/>
    </location>
</feature>
<comment type="caution">
    <text evidence="2">The sequence shown here is derived from an EMBL/GenBank/DDBJ whole genome shotgun (WGS) entry which is preliminary data.</text>
</comment>
<accession>A0A5N4WBJ1</accession>
<organism evidence="2 3">
    <name type="scientific">Acinetobacter tandoii</name>
    <dbReference type="NCBI Taxonomy" id="202954"/>
    <lineage>
        <taxon>Bacteria</taxon>
        <taxon>Pseudomonadati</taxon>
        <taxon>Pseudomonadota</taxon>
        <taxon>Gammaproteobacteria</taxon>
        <taxon>Moraxellales</taxon>
        <taxon>Moraxellaceae</taxon>
        <taxon>Acinetobacter</taxon>
    </lineage>
</organism>
<dbReference type="Proteomes" id="UP000325788">
    <property type="component" value="Unassembled WGS sequence"/>
</dbReference>
<dbReference type="RefSeq" id="WP_151504776.1">
    <property type="nucleotide sequence ID" value="NZ_VXLD01000006.1"/>
</dbReference>
<evidence type="ECO:0000313" key="3">
    <source>
        <dbReference type="Proteomes" id="UP000325788"/>
    </source>
</evidence>
<evidence type="ECO:0000256" key="1">
    <source>
        <dbReference type="SAM" id="SignalP"/>
    </source>
</evidence>
<dbReference type="Gene3D" id="3.30.565.40">
    <property type="entry name" value="Fervidobacterium nodosum Rt17-B1 like"/>
    <property type="match status" value="1"/>
</dbReference>
<keyword evidence="1" id="KW-0732">Signal</keyword>
<protein>
    <recommendedName>
        <fullName evidence="4">DUF3298 domain-containing protein</fullName>
    </recommendedName>
</protein>
<sequence>MKNNKIIQMTFLLCTALFLSACDSSKQPQDEQQKSAASIFQQDKAEVLPYLHIKQQPAKIALPFCETKNCIDIDIQTLETQDQWLNSWIAKTQATVIQDQIGLKQNMSLQQAINAYVKKSDEWQAKYSKNPAYQLALYTRIAYQRNQYVLLQVGVNSKQEEIKIDERYYFAVADRKLQKGVSLLDIVEPKQQVYMNEIVQKAYQDWLKQQTPEARQKAPKKLYWGQADWFFDSEGIGLHYRSLQIVEEGKQLDIYLSKAQTQQVLKADIYKNMF</sequence>
<proteinExistence type="predicted"/>
<name>A0A5N4WBJ1_9GAMM</name>
<dbReference type="AlphaFoldDB" id="A0A5N4WBJ1"/>
<evidence type="ECO:0008006" key="4">
    <source>
        <dbReference type="Google" id="ProtNLM"/>
    </source>
</evidence>
<dbReference type="EMBL" id="VXLD01000006">
    <property type="protein sequence ID" value="KAB1854544.1"/>
    <property type="molecule type" value="Genomic_DNA"/>
</dbReference>
<reference evidence="2 3" key="1">
    <citation type="submission" date="2019-09" db="EMBL/GenBank/DDBJ databases">
        <title>Draft genome sequence of Acinetobacter tandoii W4-4-4 isolated from environmental water sample.</title>
        <authorList>
            <person name="Wee S.K."/>
            <person name="Yan B."/>
            <person name="Mustaffa S.B."/>
            <person name="Yap E.P.H."/>
        </authorList>
    </citation>
    <scope>NUCLEOTIDE SEQUENCE [LARGE SCALE GENOMIC DNA]</scope>
    <source>
        <strain evidence="2 3">W4-4-4</strain>
    </source>
</reference>
<feature type="signal peptide" evidence="1">
    <location>
        <begin position="1"/>
        <end position="21"/>
    </location>
</feature>
<gene>
    <name evidence="2" type="ORF">F4W09_10635</name>
</gene>